<dbReference type="CDD" id="cd01898">
    <property type="entry name" value="Obg"/>
    <property type="match status" value="1"/>
</dbReference>
<dbReference type="PANTHER" id="PTHR11702:SF31">
    <property type="entry name" value="MITOCHONDRIAL RIBOSOME-ASSOCIATED GTPASE 2"/>
    <property type="match status" value="1"/>
</dbReference>
<dbReference type="GO" id="GO:0005737">
    <property type="term" value="C:cytoplasm"/>
    <property type="evidence" value="ECO:0007669"/>
    <property type="project" value="UniProtKB-SubCell"/>
</dbReference>
<evidence type="ECO:0000313" key="10">
    <source>
        <dbReference type="EMBL" id="PIQ74628.1"/>
    </source>
</evidence>
<evidence type="ECO:0000259" key="8">
    <source>
        <dbReference type="PROSITE" id="PS51710"/>
    </source>
</evidence>
<dbReference type="GO" id="GO:0005525">
    <property type="term" value="F:GTP binding"/>
    <property type="evidence" value="ECO:0007669"/>
    <property type="project" value="UniProtKB-UniRule"/>
</dbReference>
<gene>
    <name evidence="7" type="primary">obg</name>
    <name evidence="10" type="ORF">COV85_01035</name>
</gene>
<evidence type="ECO:0000259" key="9">
    <source>
        <dbReference type="PROSITE" id="PS51883"/>
    </source>
</evidence>
<feature type="binding site" evidence="7">
    <location>
        <begin position="204"/>
        <end position="207"/>
    </location>
    <ligand>
        <name>GTP</name>
        <dbReference type="ChEBI" id="CHEBI:37565"/>
    </ligand>
</feature>
<dbReference type="InterPro" id="IPR014100">
    <property type="entry name" value="GTP-bd_Obg/CgtA"/>
</dbReference>
<feature type="binding site" evidence="7">
    <location>
        <begin position="282"/>
        <end position="285"/>
    </location>
    <ligand>
        <name>GTP</name>
        <dbReference type="ChEBI" id="CHEBI:37565"/>
    </ligand>
</feature>
<evidence type="ECO:0000313" key="11">
    <source>
        <dbReference type="Proteomes" id="UP000231550"/>
    </source>
</evidence>
<comment type="caution">
    <text evidence="10">The sequence shown here is derived from an EMBL/GenBank/DDBJ whole genome shotgun (WGS) entry which is preliminary data.</text>
</comment>
<evidence type="ECO:0000256" key="6">
    <source>
        <dbReference type="ARBA" id="ARBA00023134"/>
    </source>
</evidence>
<dbReference type="EC" id="3.6.5.-" evidence="7"/>
<feature type="binding site" evidence="7">
    <location>
        <position position="169"/>
    </location>
    <ligand>
        <name>Mg(2+)</name>
        <dbReference type="ChEBI" id="CHEBI:18420"/>
    </ligand>
</feature>
<dbReference type="GO" id="GO:0042254">
    <property type="term" value="P:ribosome biogenesis"/>
    <property type="evidence" value="ECO:0007669"/>
    <property type="project" value="UniProtKB-UniRule"/>
</dbReference>
<dbReference type="Proteomes" id="UP000231550">
    <property type="component" value="Unassembled WGS sequence"/>
</dbReference>
<dbReference type="InterPro" id="IPR031167">
    <property type="entry name" value="G_OBG"/>
</dbReference>
<dbReference type="HAMAP" id="MF_01454">
    <property type="entry name" value="GTPase_Obg"/>
    <property type="match status" value="1"/>
</dbReference>
<dbReference type="EMBL" id="PCVN01000029">
    <property type="protein sequence ID" value="PIQ74628.1"/>
    <property type="molecule type" value="Genomic_DNA"/>
</dbReference>
<feature type="binding site" evidence="7">
    <location>
        <begin position="162"/>
        <end position="169"/>
    </location>
    <ligand>
        <name>GTP</name>
        <dbReference type="ChEBI" id="CHEBI:37565"/>
    </ligand>
</feature>
<dbReference type="AlphaFoldDB" id="A0A2H0KR52"/>
<reference evidence="10 11" key="1">
    <citation type="submission" date="2017-09" db="EMBL/GenBank/DDBJ databases">
        <title>Depth-based differentiation of microbial function through sediment-hosted aquifers and enrichment of novel symbionts in the deep terrestrial subsurface.</title>
        <authorList>
            <person name="Probst A.J."/>
            <person name="Ladd B."/>
            <person name="Jarett J.K."/>
            <person name="Geller-Mcgrath D.E."/>
            <person name="Sieber C.M."/>
            <person name="Emerson J.B."/>
            <person name="Anantharaman K."/>
            <person name="Thomas B.C."/>
            <person name="Malmstrom R."/>
            <person name="Stieglmeier M."/>
            <person name="Klingl A."/>
            <person name="Woyke T."/>
            <person name="Ryan C.M."/>
            <person name="Banfield J.F."/>
        </authorList>
    </citation>
    <scope>NUCLEOTIDE SEQUENCE [LARGE SCALE GENOMIC DNA]</scope>
    <source>
        <strain evidence="10">CG11_big_fil_rev_8_21_14_0_20_44_10</strain>
    </source>
</reference>
<dbReference type="InterPro" id="IPR036726">
    <property type="entry name" value="GTP1_OBG_dom_sf"/>
</dbReference>
<keyword evidence="6 7" id="KW-0342">GTP-binding</keyword>
<feature type="binding site" evidence="7">
    <location>
        <position position="189"/>
    </location>
    <ligand>
        <name>Mg(2+)</name>
        <dbReference type="ChEBI" id="CHEBI:18420"/>
    </ligand>
</feature>
<feature type="domain" description="OBG-type G" evidence="8">
    <location>
        <begin position="156"/>
        <end position="329"/>
    </location>
</feature>
<dbReference type="InterPro" id="IPR045086">
    <property type="entry name" value="OBG_GTPase"/>
</dbReference>
<feature type="domain" description="Obg" evidence="9">
    <location>
        <begin position="1"/>
        <end position="155"/>
    </location>
</feature>
<dbReference type="NCBIfam" id="TIGR02729">
    <property type="entry name" value="Obg_CgtA"/>
    <property type="match status" value="1"/>
</dbReference>
<dbReference type="InterPro" id="IPR006169">
    <property type="entry name" value="GTP1_OBG_dom"/>
</dbReference>
<dbReference type="PROSITE" id="PS51710">
    <property type="entry name" value="G_OBG"/>
    <property type="match status" value="1"/>
</dbReference>
<dbReference type="Pfam" id="PF01926">
    <property type="entry name" value="MMR_HSR1"/>
    <property type="match status" value="1"/>
</dbReference>
<keyword evidence="5 7" id="KW-0460">Magnesium</keyword>
<evidence type="ECO:0000256" key="3">
    <source>
        <dbReference type="ARBA" id="ARBA00022741"/>
    </source>
</evidence>
<dbReference type="PROSITE" id="PS00905">
    <property type="entry name" value="GTP1_OBG"/>
    <property type="match status" value="1"/>
</dbReference>
<keyword evidence="2 7" id="KW-0963">Cytoplasm</keyword>
<dbReference type="SUPFAM" id="SSF82051">
    <property type="entry name" value="Obg GTP-binding protein N-terminal domain"/>
    <property type="match status" value="1"/>
</dbReference>
<dbReference type="SUPFAM" id="SSF52540">
    <property type="entry name" value="P-loop containing nucleoside triphosphate hydrolases"/>
    <property type="match status" value="1"/>
</dbReference>
<comment type="similarity">
    <text evidence="1 7">Belongs to the TRAFAC class OBG-HflX-like GTPase superfamily. OBG GTPase family.</text>
</comment>
<comment type="function">
    <text evidence="7">An essential GTPase which binds GTP, GDP and possibly (p)ppGpp with moderate affinity, with high nucleotide exchange rates and a fairly low GTP hydrolysis rate. Plays a role in control of the cell cycle, stress response, ribosome biogenesis and in those bacteria that undergo differentiation, in morphogenesis control.</text>
</comment>
<feature type="binding site" evidence="7">
    <location>
        <begin position="187"/>
        <end position="191"/>
    </location>
    <ligand>
        <name>GTP</name>
        <dbReference type="ChEBI" id="CHEBI:37565"/>
    </ligand>
</feature>
<accession>A0A2H0KR52</accession>
<dbReference type="InterPro" id="IPR006073">
    <property type="entry name" value="GTP-bd"/>
</dbReference>
<evidence type="ECO:0000256" key="5">
    <source>
        <dbReference type="ARBA" id="ARBA00022842"/>
    </source>
</evidence>
<dbReference type="PANTHER" id="PTHR11702">
    <property type="entry name" value="DEVELOPMENTALLY REGULATED GTP-BINDING PROTEIN-RELATED"/>
    <property type="match status" value="1"/>
</dbReference>
<dbReference type="Pfam" id="PF01018">
    <property type="entry name" value="GTP1_OBG"/>
    <property type="match status" value="1"/>
</dbReference>
<keyword evidence="4 7" id="KW-0378">Hydrolase</keyword>
<comment type="cofactor">
    <cofactor evidence="7">
        <name>Mg(2+)</name>
        <dbReference type="ChEBI" id="CHEBI:18420"/>
    </cofactor>
</comment>
<dbReference type="GO" id="GO:0000287">
    <property type="term" value="F:magnesium ion binding"/>
    <property type="evidence" value="ECO:0007669"/>
    <property type="project" value="InterPro"/>
</dbReference>
<keyword evidence="7" id="KW-0479">Metal-binding</keyword>
<dbReference type="Gene3D" id="2.70.210.12">
    <property type="entry name" value="GTP1/OBG domain"/>
    <property type="match status" value="1"/>
</dbReference>
<name>A0A2H0KR52_9BACT</name>
<protein>
    <recommendedName>
        <fullName evidence="7">GTPase Obg</fullName>
        <ecNumber evidence="7">3.6.5.-</ecNumber>
    </recommendedName>
    <alternativeName>
        <fullName evidence="7">GTP-binding protein Obg</fullName>
    </alternativeName>
</protein>
<dbReference type="GO" id="GO:0003924">
    <property type="term" value="F:GTPase activity"/>
    <property type="evidence" value="ECO:0007669"/>
    <property type="project" value="UniProtKB-UniRule"/>
</dbReference>
<sequence length="333" mass="36055">MLIDDVKIKVKAGRGGNGAVAFSNVKMNLGPTGADGGKGGSVYLEGVPDLGALIQFRHKKEVAAEDGKRGKTKLNDGADGGDLILKVPIGTVAHNLSTGKDIEIISVGQRFLVAKGGRGGKGNFKFRSSINTSPIEFQEGMLGEECELRLELKLIADIGFIGLPNVGKSSLLNRLTNAKSKVANYPFTTLDPSLGVYYELILADIPGLIEGASDGKGLGVKFLRHIERTKILFHLISAESPDPVKDYQIIRNELGAYNKQSLSEHPAHYKKLLDKPEYLFLSKADLPNKNEIDKKLDKLKAIGGDAIPVSIINDESIGRVEKVLREVIKQKFQ</sequence>
<evidence type="ECO:0000256" key="4">
    <source>
        <dbReference type="ARBA" id="ARBA00022801"/>
    </source>
</evidence>
<feature type="binding site" evidence="7">
    <location>
        <begin position="310"/>
        <end position="312"/>
    </location>
    <ligand>
        <name>GTP</name>
        <dbReference type="ChEBI" id="CHEBI:37565"/>
    </ligand>
</feature>
<dbReference type="FunFam" id="2.70.210.12:FF:000001">
    <property type="entry name" value="GTPase Obg"/>
    <property type="match status" value="1"/>
</dbReference>
<evidence type="ECO:0000256" key="7">
    <source>
        <dbReference type="HAMAP-Rule" id="MF_01454"/>
    </source>
</evidence>
<dbReference type="PROSITE" id="PS51883">
    <property type="entry name" value="OBG"/>
    <property type="match status" value="1"/>
</dbReference>
<dbReference type="InterPro" id="IPR006074">
    <property type="entry name" value="GTP1-OBG_CS"/>
</dbReference>
<evidence type="ECO:0000256" key="1">
    <source>
        <dbReference type="ARBA" id="ARBA00007699"/>
    </source>
</evidence>
<proteinExistence type="inferred from homology"/>
<dbReference type="InterPro" id="IPR027417">
    <property type="entry name" value="P-loop_NTPase"/>
</dbReference>
<dbReference type="Gene3D" id="3.40.50.300">
    <property type="entry name" value="P-loop containing nucleotide triphosphate hydrolases"/>
    <property type="match status" value="1"/>
</dbReference>
<keyword evidence="3 7" id="KW-0547">Nucleotide-binding</keyword>
<comment type="subcellular location">
    <subcellularLocation>
        <location evidence="7">Cytoplasm</location>
    </subcellularLocation>
</comment>
<dbReference type="PIRSF" id="PIRSF002401">
    <property type="entry name" value="GTP_bd_Obg/CgtA"/>
    <property type="match status" value="1"/>
</dbReference>
<comment type="subunit">
    <text evidence="7">Monomer.</text>
</comment>
<dbReference type="NCBIfam" id="NF008956">
    <property type="entry name" value="PRK12299.1"/>
    <property type="match status" value="1"/>
</dbReference>
<dbReference type="PRINTS" id="PR00326">
    <property type="entry name" value="GTP1OBG"/>
</dbReference>
<evidence type="ECO:0000256" key="2">
    <source>
        <dbReference type="ARBA" id="ARBA00022490"/>
    </source>
</evidence>
<organism evidence="10 11">
    <name type="scientific">Candidatus Portnoybacteria bacterium CG11_big_fil_rev_8_21_14_0_20_44_10</name>
    <dbReference type="NCBI Taxonomy" id="1974818"/>
    <lineage>
        <taxon>Bacteria</taxon>
        <taxon>Candidatus Portnoyibacteriota</taxon>
    </lineage>
</organism>